<organism evidence="1 2">
    <name type="scientific">Candidatus Sherwoodlollariibacterium unditelluris</name>
    <dbReference type="NCBI Taxonomy" id="1974757"/>
    <lineage>
        <taxon>Bacteria</taxon>
        <taxon>Pseudomonadati</taxon>
        <taxon>Candidatus Omnitrophota</taxon>
        <taxon>Candidatus Sherwoodlollariibacterium</taxon>
    </lineage>
</organism>
<dbReference type="Pfam" id="PF05119">
    <property type="entry name" value="Terminase_4"/>
    <property type="match status" value="1"/>
</dbReference>
<dbReference type="EMBL" id="PCRK01000166">
    <property type="protein sequence ID" value="PIP18788.1"/>
    <property type="molecule type" value="Genomic_DNA"/>
</dbReference>
<sequence>MSGNWIQQPLIGIANKAAADMMRYASEFGMTPVARAKLGITPSKEDDKFERLIGLVKK</sequence>
<dbReference type="AlphaFoldDB" id="A0A2G9YHS1"/>
<comment type="caution">
    <text evidence="1">The sequence shown here is derived from an EMBL/GenBank/DDBJ whole genome shotgun (WGS) entry which is preliminary data.</text>
</comment>
<gene>
    <name evidence="1" type="ORF">COX41_06375</name>
</gene>
<protein>
    <recommendedName>
        <fullName evidence="3">Phage terminase small subunit P27 family</fullName>
    </recommendedName>
</protein>
<evidence type="ECO:0000313" key="1">
    <source>
        <dbReference type="EMBL" id="PIP18788.1"/>
    </source>
</evidence>
<proteinExistence type="predicted"/>
<evidence type="ECO:0000313" key="2">
    <source>
        <dbReference type="Proteomes" id="UP000231292"/>
    </source>
</evidence>
<dbReference type="Proteomes" id="UP000231292">
    <property type="component" value="Unassembled WGS sequence"/>
</dbReference>
<reference evidence="1 2" key="1">
    <citation type="submission" date="2017-09" db="EMBL/GenBank/DDBJ databases">
        <title>Depth-based differentiation of microbial function through sediment-hosted aquifers and enrichment of novel symbionts in the deep terrestrial subsurface.</title>
        <authorList>
            <person name="Probst A.J."/>
            <person name="Ladd B."/>
            <person name="Jarett J.K."/>
            <person name="Geller-Mcgrath D.E."/>
            <person name="Sieber C.M."/>
            <person name="Emerson J.B."/>
            <person name="Anantharaman K."/>
            <person name="Thomas B.C."/>
            <person name="Malmstrom R."/>
            <person name="Stieglmeier M."/>
            <person name="Klingl A."/>
            <person name="Woyke T."/>
            <person name="Ryan C.M."/>
            <person name="Banfield J.F."/>
        </authorList>
    </citation>
    <scope>NUCLEOTIDE SEQUENCE [LARGE SCALE GENOMIC DNA]</scope>
    <source>
        <strain evidence="1">CG23_combo_of_CG06-09_8_20_14_all_41_10</strain>
    </source>
</reference>
<accession>A0A2G9YHS1</accession>
<dbReference type="InterPro" id="IPR006448">
    <property type="entry name" value="Phage_term_ssu_P27"/>
</dbReference>
<name>A0A2G9YHS1_9BACT</name>
<evidence type="ECO:0008006" key="3">
    <source>
        <dbReference type="Google" id="ProtNLM"/>
    </source>
</evidence>